<keyword evidence="5" id="KW-1185">Reference proteome</keyword>
<feature type="transmembrane region" description="Helical" evidence="2">
    <location>
        <begin position="27"/>
        <end position="47"/>
    </location>
</feature>
<dbReference type="RefSeq" id="WP_124924597.1">
    <property type="nucleotide sequence ID" value="NZ_BMOH01000001.1"/>
</dbReference>
<keyword evidence="2" id="KW-0472">Membrane</keyword>
<dbReference type="Gene3D" id="1.25.40.10">
    <property type="entry name" value="Tetratricopeptide repeat domain"/>
    <property type="match status" value="1"/>
</dbReference>
<name>A0A3P1SZG6_9GAMM</name>
<dbReference type="SUPFAM" id="SSF48452">
    <property type="entry name" value="TPR-like"/>
    <property type="match status" value="1"/>
</dbReference>
<dbReference type="AlphaFoldDB" id="A0A3P1SZG6"/>
<keyword evidence="2" id="KW-0812">Transmembrane</keyword>
<sequence length="454" mass="52538">MPNVNQRQRDINYPEVAPQNTFSHNTFTILTLLFISFILTFPTIVMASGQTTREQLSLATQLFEAGRFSEAASIIRTIRKKPDPPNQIIFLSGALYYQEGDYNSAAAEFRQLLISDPSLLRPRLELARTLYKAKDYQAASYHFKQVLATPMPEQVSWNVRNFLRDIRERSMKVTFSLDLISDSNPTHSTSSEVINIAGIEYRLNENAKARKSWGVAFTGDVKWPVPTDPSIYSRARLEANRFQDRRLNWSYLQLMGGKHFRFINHTLTAEAGGHTSRYDDRFLYDGLALAVSDIYKLSVSSDWGIRYDLKQLNYPDYTYMTSLHHSIAAHWFYADTPVSRWQLGLGMIQNDADEQAYSFTSPVLSGRYLYEWPGGLITKISLEYSDFTYAGIDPFFAVKRHDTEKLIEFELINRNWQWQGLAMRFIAGIISHDSNLDLYRYRQEYIRLGLTKEF</sequence>
<gene>
    <name evidence="4" type="ORF">EHS89_02910</name>
</gene>
<evidence type="ECO:0000256" key="1">
    <source>
        <dbReference type="PROSITE-ProRule" id="PRU00339"/>
    </source>
</evidence>
<dbReference type="InterPro" id="IPR007655">
    <property type="entry name" value="Slam_C"/>
</dbReference>
<dbReference type="OrthoDB" id="6116449at2"/>
<comment type="caution">
    <text evidence="4">The sequence shown here is derived from an EMBL/GenBank/DDBJ whole genome shotgun (WGS) entry which is preliminary data.</text>
</comment>
<dbReference type="InterPro" id="IPR011990">
    <property type="entry name" value="TPR-like_helical_dom_sf"/>
</dbReference>
<feature type="repeat" description="TPR" evidence="1">
    <location>
        <begin position="86"/>
        <end position="119"/>
    </location>
</feature>
<dbReference type="InterPro" id="IPR019734">
    <property type="entry name" value="TPR_rpt"/>
</dbReference>
<accession>A0A3P1SZG6</accession>
<proteinExistence type="predicted"/>
<dbReference type="PROSITE" id="PS50005">
    <property type="entry name" value="TPR"/>
    <property type="match status" value="1"/>
</dbReference>
<dbReference type="Pfam" id="PF04575">
    <property type="entry name" value="SlipAM"/>
    <property type="match status" value="1"/>
</dbReference>
<feature type="domain" description="Surface lipoprotein assembly modifier C-terminal" evidence="3">
    <location>
        <begin position="295"/>
        <end position="454"/>
    </location>
</feature>
<reference evidence="4 5" key="1">
    <citation type="submission" date="2018-11" db="EMBL/GenBank/DDBJ databases">
        <title>The draft genome sequence of Amphritea balenae JAMM 1525T.</title>
        <authorList>
            <person name="Fang Z."/>
            <person name="Zhang Y."/>
            <person name="Han X."/>
        </authorList>
    </citation>
    <scope>NUCLEOTIDE SEQUENCE [LARGE SCALE GENOMIC DNA]</scope>
    <source>
        <strain evidence="4 5">JAMM 1525</strain>
    </source>
</reference>
<evidence type="ECO:0000259" key="3">
    <source>
        <dbReference type="Pfam" id="PF04575"/>
    </source>
</evidence>
<evidence type="ECO:0000313" key="5">
    <source>
        <dbReference type="Proteomes" id="UP000267535"/>
    </source>
</evidence>
<organism evidence="4 5">
    <name type="scientific">Amphritea balenae</name>
    <dbReference type="NCBI Taxonomy" id="452629"/>
    <lineage>
        <taxon>Bacteria</taxon>
        <taxon>Pseudomonadati</taxon>
        <taxon>Pseudomonadota</taxon>
        <taxon>Gammaproteobacteria</taxon>
        <taxon>Oceanospirillales</taxon>
        <taxon>Oceanospirillaceae</taxon>
        <taxon>Amphritea</taxon>
    </lineage>
</organism>
<keyword evidence="2" id="KW-1133">Transmembrane helix</keyword>
<keyword evidence="1" id="KW-0802">TPR repeat</keyword>
<protein>
    <submittedName>
        <fullName evidence="4">DUF560 domain-containing protein</fullName>
    </submittedName>
</protein>
<evidence type="ECO:0000313" key="4">
    <source>
        <dbReference type="EMBL" id="RRD01523.1"/>
    </source>
</evidence>
<dbReference type="Proteomes" id="UP000267535">
    <property type="component" value="Unassembled WGS sequence"/>
</dbReference>
<dbReference type="EMBL" id="RQXV01000001">
    <property type="protein sequence ID" value="RRD01523.1"/>
    <property type="molecule type" value="Genomic_DNA"/>
</dbReference>
<dbReference type="Pfam" id="PF14559">
    <property type="entry name" value="TPR_19"/>
    <property type="match status" value="1"/>
</dbReference>
<evidence type="ECO:0000256" key="2">
    <source>
        <dbReference type="SAM" id="Phobius"/>
    </source>
</evidence>